<gene>
    <name evidence="3" type="ORF">TSA66_04435</name>
</gene>
<dbReference type="STRING" id="709839.TSA66_04435"/>
<evidence type="ECO:0000256" key="1">
    <source>
        <dbReference type="PROSITE-ProRule" id="PRU00169"/>
    </source>
</evidence>
<dbReference type="AlphaFoldDB" id="A0A0C2BG55"/>
<proteinExistence type="predicted"/>
<dbReference type="Proteomes" id="UP000031572">
    <property type="component" value="Unassembled WGS sequence"/>
</dbReference>
<dbReference type="OrthoDB" id="9768734at2"/>
<dbReference type="EMBL" id="JWJG01000028">
    <property type="protein sequence ID" value="KIF80225.1"/>
    <property type="molecule type" value="Genomic_DNA"/>
</dbReference>
<dbReference type="GO" id="GO:0051782">
    <property type="term" value="P:negative regulation of cell division"/>
    <property type="evidence" value="ECO:0007669"/>
    <property type="project" value="TreeGrafter"/>
</dbReference>
<organism evidence="3 4">
    <name type="scientific">Noviherbaspirillum autotrophicum</name>
    <dbReference type="NCBI Taxonomy" id="709839"/>
    <lineage>
        <taxon>Bacteria</taxon>
        <taxon>Pseudomonadati</taxon>
        <taxon>Pseudomonadota</taxon>
        <taxon>Betaproteobacteria</taxon>
        <taxon>Burkholderiales</taxon>
        <taxon>Oxalobacteraceae</taxon>
        <taxon>Noviherbaspirillum</taxon>
    </lineage>
</organism>
<keyword evidence="1" id="KW-0597">Phosphoprotein</keyword>
<dbReference type="PANTHER" id="PTHR43384">
    <property type="entry name" value="SEPTUM SITE-DETERMINING PROTEIN MIND HOMOLOG, CHLOROPLASTIC-RELATED"/>
    <property type="match status" value="1"/>
</dbReference>
<accession>A0A0C2BG55</accession>
<dbReference type="GO" id="GO:0005524">
    <property type="term" value="F:ATP binding"/>
    <property type="evidence" value="ECO:0007669"/>
    <property type="project" value="TreeGrafter"/>
</dbReference>
<dbReference type="SUPFAM" id="SSF52540">
    <property type="entry name" value="P-loop containing nucleoside triphosphate hydrolases"/>
    <property type="match status" value="1"/>
</dbReference>
<dbReference type="GO" id="GO:0016887">
    <property type="term" value="F:ATP hydrolysis activity"/>
    <property type="evidence" value="ECO:0007669"/>
    <property type="project" value="TreeGrafter"/>
</dbReference>
<evidence type="ECO:0000259" key="2">
    <source>
        <dbReference type="PROSITE" id="PS50110"/>
    </source>
</evidence>
<reference evidence="3 4" key="1">
    <citation type="submission" date="2014-12" db="EMBL/GenBank/DDBJ databases">
        <title>Denitrispirillum autotrophicum gen. nov., sp. nov., Denitrifying, Facultatively Autotrophic Bacteria Isolated from Rice Paddy Soil.</title>
        <authorList>
            <person name="Ishii S."/>
            <person name="Ashida N."/>
            <person name="Ohno H."/>
            <person name="Otsuka S."/>
            <person name="Yokota A."/>
            <person name="Senoo K."/>
        </authorList>
    </citation>
    <scope>NUCLEOTIDE SEQUENCE [LARGE SCALE GENOMIC DNA]</scope>
    <source>
        <strain evidence="3 4">TSA66</strain>
    </source>
</reference>
<dbReference type="GO" id="GO:0005829">
    <property type="term" value="C:cytosol"/>
    <property type="evidence" value="ECO:0007669"/>
    <property type="project" value="TreeGrafter"/>
</dbReference>
<sequence>MKITVVSNKKEALSDLRQLLGSSADSDQLAFVEGGSATMATLPGLGTNDLLIIDCPEPASADMDAIEAITRANPKLAVLLQCATKSPEMLIDAMRAGVREVLTTPVTRDELLAAIARVKKRMAADTEEKPRGKIIAFLSCKGGSGATFTSTNLGYALATQYNKKVLLVDLDFQYGDASFFIADTRPVATVVDVAKQPERIDAHVLSSSSIQVTQTYSLLPAPEDPEKAIGLLPEHIDRLLSVAAESYDFVILDVERALDVLSIRALDRADLIFLVMQPMVPYVRDSQKLLRLFRSLDYSPSKVHLLGNRSDAETDLPPKAIEKALGINFYRKLPNDFIHASASVNLGVPVAKHAPGSPIARALNELAADLVGAARDHESWLSRFLHGSRQ</sequence>
<dbReference type="InterPro" id="IPR001789">
    <property type="entry name" value="Sig_transdc_resp-reg_receiver"/>
</dbReference>
<dbReference type="PROSITE" id="PS50110">
    <property type="entry name" value="RESPONSE_REGULATORY"/>
    <property type="match status" value="1"/>
</dbReference>
<dbReference type="InterPro" id="IPR011006">
    <property type="entry name" value="CheY-like_superfamily"/>
</dbReference>
<dbReference type="Gene3D" id="3.40.50.2300">
    <property type="match status" value="1"/>
</dbReference>
<dbReference type="Pfam" id="PF13614">
    <property type="entry name" value="AAA_31"/>
    <property type="match status" value="1"/>
</dbReference>
<feature type="domain" description="Response regulatory" evidence="2">
    <location>
        <begin position="2"/>
        <end position="119"/>
    </location>
</feature>
<name>A0A0C2BG55_9BURK</name>
<dbReference type="GO" id="GO:0000160">
    <property type="term" value="P:phosphorelay signal transduction system"/>
    <property type="evidence" value="ECO:0007669"/>
    <property type="project" value="InterPro"/>
</dbReference>
<dbReference type="GO" id="GO:0009898">
    <property type="term" value="C:cytoplasmic side of plasma membrane"/>
    <property type="evidence" value="ECO:0007669"/>
    <property type="project" value="TreeGrafter"/>
</dbReference>
<dbReference type="Gene3D" id="3.40.50.300">
    <property type="entry name" value="P-loop containing nucleotide triphosphate hydrolases"/>
    <property type="match status" value="1"/>
</dbReference>
<dbReference type="InterPro" id="IPR050625">
    <property type="entry name" value="ParA/MinD_ATPase"/>
</dbReference>
<dbReference type="InterPro" id="IPR025669">
    <property type="entry name" value="AAA_dom"/>
</dbReference>
<dbReference type="SUPFAM" id="SSF52172">
    <property type="entry name" value="CheY-like"/>
    <property type="match status" value="1"/>
</dbReference>
<dbReference type="RefSeq" id="WP_040039141.1">
    <property type="nucleotide sequence ID" value="NZ_JWJG01000028.1"/>
</dbReference>
<dbReference type="PANTHER" id="PTHR43384:SF13">
    <property type="entry name" value="SLR0110 PROTEIN"/>
    <property type="match status" value="1"/>
</dbReference>
<comment type="caution">
    <text evidence="3">The sequence shown here is derived from an EMBL/GenBank/DDBJ whole genome shotgun (WGS) entry which is preliminary data.</text>
</comment>
<protein>
    <recommendedName>
        <fullName evidence="2">Response regulatory domain-containing protein</fullName>
    </recommendedName>
</protein>
<evidence type="ECO:0000313" key="4">
    <source>
        <dbReference type="Proteomes" id="UP000031572"/>
    </source>
</evidence>
<keyword evidence="4" id="KW-1185">Reference proteome</keyword>
<evidence type="ECO:0000313" key="3">
    <source>
        <dbReference type="EMBL" id="KIF80225.1"/>
    </source>
</evidence>
<dbReference type="InterPro" id="IPR027417">
    <property type="entry name" value="P-loop_NTPase"/>
</dbReference>
<feature type="modified residue" description="4-aspartylphosphate" evidence="1">
    <location>
        <position position="54"/>
    </location>
</feature>